<dbReference type="Proteomes" id="UP001642464">
    <property type="component" value="Unassembled WGS sequence"/>
</dbReference>
<comment type="caution">
    <text evidence="1">The sequence shown here is derived from an EMBL/GenBank/DDBJ whole genome shotgun (WGS) entry which is preliminary data.</text>
</comment>
<accession>A0ABP0NT06</accession>
<name>A0ABP0NT06_9DINO</name>
<evidence type="ECO:0008006" key="3">
    <source>
        <dbReference type="Google" id="ProtNLM"/>
    </source>
</evidence>
<keyword evidence="2" id="KW-1185">Reference proteome</keyword>
<protein>
    <recommendedName>
        <fullName evidence="3">Phospholipase B-like</fullName>
    </recommendedName>
</protein>
<proteinExistence type="predicted"/>
<evidence type="ECO:0000313" key="1">
    <source>
        <dbReference type="EMBL" id="CAK9065559.1"/>
    </source>
</evidence>
<feature type="non-terminal residue" evidence="1">
    <location>
        <position position="1"/>
    </location>
</feature>
<sequence>ADGYYPFNEEISVDWIATEVVCMQKGQLPCSRPAMIEMWKRVIGRASNPTVQIDGYELLSDWAAYIVQLPFYTVNVMNSNSVFQQLFKNGWLADWADYNSSVFYGGSNRYGMGAGPDMSWCSGGLTYYADKYIMDPKKAKCRTWSPYSVAGWLPAAPDVIQGHLLEMMWTGESVINFPGTDYHILWRKSLLDPAMNWSSYVTTIDIAGELFGLSTLFLGVEFYRNNTNHFSKQNGFSPIPEPVSMKSAI</sequence>
<organism evidence="1 2">
    <name type="scientific">Durusdinium trenchii</name>
    <dbReference type="NCBI Taxonomy" id="1381693"/>
    <lineage>
        <taxon>Eukaryota</taxon>
        <taxon>Sar</taxon>
        <taxon>Alveolata</taxon>
        <taxon>Dinophyceae</taxon>
        <taxon>Suessiales</taxon>
        <taxon>Symbiodiniaceae</taxon>
        <taxon>Durusdinium</taxon>
    </lineage>
</organism>
<reference evidence="1 2" key="1">
    <citation type="submission" date="2024-02" db="EMBL/GenBank/DDBJ databases">
        <authorList>
            <person name="Chen Y."/>
            <person name="Shah S."/>
            <person name="Dougan E. K."/>
            <person name="Thang M."/>
            <person name="Chan C."/>
        </authorList>
    </citation>
    <scope>NUCLEOTIDE SEQUENCE [LARGE SCALE GENOMIC DNA]</scope>
</reference>
<evidence type="ECO:0000313" key="2">
    <source>
        <dbReference type="Proteomes" id="UP001642464"/>
    </source>
</evidence>
<dbReference type="EMBL" id="CAXAMM010029935">
    <property type="protein sequence ID" value="CAK9065559.1"/>
    <property type="molecule type" value="Genomic_DNA"/>
</dbReference>
<gene>
    <name evidence="1" type="ORF">SCF082_LOCUS33527</name>
</gene>